<dbReference type="RefSeq" id="WP_163197137.1">
    <property type="nucleotide sequence ID" value="NZ_WHZV01000005.1"/>
</dbReference>
<accession>A0A6L9SV55</accession>
<sequence length="83" mass="9974">MSYYLRIDKREPHSCPTDRCPTDTCQAVMHCACGKWYVANGYLHCELGLWSHRPAWWVRLFYRDAFDKLEHDDTDKIYIEEES</sequence>
<evidence type="ECO:0000313" key="2">
    <source>
        <dbReference type="Proteomes" id="UP000483293"/>
    </source>
</evidence>
<evidence type="ECO:0000313" key="1">
    <source>
        <dbReference type="EMBL" id="NEG55422.1"/>
    </source>
</evidence>
<name>A0A6L9SV55_9BIFI</name>
<comment type="caution">
    <text evidence="1">The sequence shown here is derived from an EMBL/GenBank/DDBJ whole genome shotgun (WGS) entry which is preliminary data.</text>
</comment>
<proteinExistence type="predicted"/>
<protein>
    <submittedName>
        <fullName evidence="1">Uncharacterized protein</fullName>
    </submittedName>
</protein>
<organism evidence="1 2">
    <name type="scientific">Bifidobacterium platyrrhinorum</name>
    <dbReference type="NCBI Taxonomy" id="2661628"/>
    <lineage>
        <taxon>Bacteria</taxon>
        <taxon>Bacillati</taxon>
        <taxon>Actinomycetota</taxon>
        <taxon>Actinomycetes</taxon>
        <taxon>Bifidobacteriales</taxon>
        <taxon>Bifidobacteriaceae</taxon>
        <taxon>Bifidobacterium</taxon>
    </lineage>
</organism>
<dbReference type="Proteomes" id="UP000483293">
    <property type="component" value="Unassembled WGS sequence"/>
</dbReference>
<dbReference type="EMBL" id="WHZV01000005">
    <property type="protein sequence ID" value="NEG55422.1"/>
    <property type="molecule type" value="Genomic_DNA"/>
</dbReference>
<reference evidence="1 2" key="1">
    <citation type="submission" date="2019-10" db="EMBL/GenBank/DDBJ databases">
        <title>Bifidobacterium from non-human primates.</title>
        <authorList>
            <person name="Modesto M."/>
        </authorList>
    </citation>
    <scope>NUCLEOTIDE SEQUENCE [LARGE SCALE GENOMIC DNA]</scope>
    <source>
        <strain evidence="1 2">SMA15</strain>
    </source>
</reference>
<gene>
    <name evidence="1" type="ORF">GFD21_06510</name>
</gene>
<keyword evidence="2" id="KW-1185">Reference proteome</keyword>
<dbReference type="AlphaFoldDB" id="A0A6L9SV55"/>